<evidence type="ECO:0000259" key="1">
    <source>
        <dbReference type="SMART" id="SM00278"/>
    </source>
</evidence>
<name>A0A2P8H2E7_9BACL</name>
<dbReference type="InterPro" id="IPR010994">
    <property type="entry name" value="RuvA_2-like"/>
</dbReference>
<dbReference type="OrthoDB" id="9761531at2"/>
<dbReference type="InterPro" id="IPR003583">
    <property type="entry name" value="Hlx-hairpin-Hlx_DNA-bd_motif"/>
</dbReference>
<dbReference type="CDD" id="cd07731">
    <property type="entry name" value="ComA-like_MBL-fold"/>
    <property type="match status" value="1"/>
</dbReference>
<dbReference type="PANTHER" id="PTHR30619">
    <property type="entry name" value="DNA INTERNALIZATION/COMPETENCE PROTEIN COMEC/REC2"/>
    <property type="match status" value="1"/>
</dbReference>
<dbReference type="AlphaFoldDB" id="A0A2P8H2E7"/>
<evidence type="ECO:0000259" key="2">
    <source>
        <dbReference type="SMART" id="SM00849"/>
    </source>
</evidence>
<dbReference type="SUPFAM" id="SSF56281">
    <property type="entry name" value="Metallo-hydrolase/oxidoreductase"/>
    <property type="match status" value="1"/>
</dbReference>
<feature type="domain" description="Helix-hairpin-helix DNA-binding motif class 1" evidence="1">
    <location>
        <begin position="337"/>
        <end position="356"/>
    </location>
</feature>
<dbReference type="GO" id="GO:0016787">
    <property type="term" value="F:hydrolase activity"/>
    <property type="evidence" value="ECO:0007669"/>
    <property type="project" value="UniProtKB-KW"/>
</dbReference>
<organism evidence="3 4">
    <name type="scientific">Planomicrobium soli</name>
    <dbReference type="NCBI Taxonomy" id="1176648"/>
    <lineage>
        <taxon>Bacteria</taxon>
        <taxon>Bacillati</taxon>
        <taxon>Bacillota</taxon>
        <taxon>Bacilli</taxon>
        <taxon>Bacillales</taxon>
        <taxon>Caryophanaceae</taxon>
        <taxon>Planomicrobium</taxon>
    </lineage>
</organism>
<dbReference type="PROSITE" id="PS51257">
    <property type="entry name" value="PROKAR_LIPOPROTEIN"/>
    <property type="match status" value="1"/>
</dbReference>
<dbReference type="Pfam" id="PF00753">
    <property type="entry name" value="Lactamase_B"/>
    <property type="match status" value="1"/>
</dbReference>
<keyword evidence="4" id="KW-1185">Reference proteome</keyword>
<dbReference type="GO" id="GO:0006281">
    <property type="term" value="P:DNA repair"/>
    <property type="evidence" value="ECO:0007669"/>
    <property type="project" value="InterPro"/>
</dbReference>
<dbReference type="Gene3D" id="3.60.15.10">
    <property type="entry name" value="Ribonuclease Z/Hydroxyacylglutathione hydrolase-like"/>
    <property type="match status" value="1"/>
</dbReference>
<dbReference type="SUPFAM" id="SSF47781">
    <property type="entry name" value="RuvA domain 2-like"/>
    <property type="match status" value="1"/>
</dbReference>
<dbReference type="PANTHER" id="PTHR30619:SF7">
    <property type="entry name" value="BETA-LACTAMASE DOMAIN PROTEIN"/>
    <property type="match status" value="1"/>
</dbReference>
<dbReference type="InterPro" id="IPR035681">
    <property type="entry name" value="ComA-like_MBL"/>
</dbReference>
<dbReference type="InterPro" id="IPR036866">
    <property type="entry name" value="RibonucZ/Hydroxyglut_hydro"/>
</dbReference>
<dbReference type="Proteomes" id="UP000242682">
    <property type="component" value="Unassembled WGS sequence"/>
</dbReference>
<reference evidence="3 4" key="1">
    <citation type="submission" date="2018-03" db="EMBL/GenBank/DDBJ databases">
        <title>Genomic Encyclopedia of Type Strains, Phase III (KMG-III): the genomes of soil and plant-associated and newly described type strains.</title>
        <authorList>
            <person name="Whitman W."/>
        </authorList>
    </citation>
    <scope>NUCLEOTIDE SEQUENCE [LARGE SCALE GENOMIC DNA]</scope>
    <source>
        <strain evidence="3 4">CGMCC 1.12259</strain>
    </source>
</reference>
<proteinExistence type="predicted"/>
<evidence type="ECO:0000313" key="3">
    <source>
        <dbReference type="EMBL" id="PSL40381.1"/>
    </source>
</evidence>
<dbReference type="Gene3D" id="1.10.150.320">
    <property type="entry name" value="Photosystem II 12 kDa extrinsic protein"/>
    <property type="match status" value="1"/>
</dbReference>
<dbReference type="Pfam" id="PF12836">
    <property type="entry name" value="HHH_3"/>
    <property type="match status" value="1"/>
</dbReference>
<evidence type="ECO:0000313" key="4">
    <source>
        <dbReference type="Proteomes" id="UP000242682"/>
    </source>
</evidence>
<dbReference type="InterPro" id="IPR052159">
    <property type="entry name" value="Competence_DNA_uptake"/>
</dbReference>
<dbReference type="InterPro" id="IPR001279">
    <property type="entry name" value="Metallo-B-lactamas"/>
</dbReference>
<sequence length="363" mass="39000">MKKKWLIFYSILILLLMAACIRPGEKAEVAKPKKQAAQEQQSGGLQVHFIDVGQGDATLLVTEEHTMLIDAGDWNSTATIDYLKQQGIEKIDIAVGTHPDSDHIGQLADVINNFDVGEVWMSGNESTSNTFINTLEAIDLAGTDYYEPRSGEIFDLGAMEIEVLYPEKATGKANEESISMKLTYGDVRFVFTGDSGVKEEQNMIDSGMELDAEVLHLGHHGSNTSTGNAFLKAVSPEIAVYSAGEGNSYGHPHAEVLAAVENAGAEVYGTDVNGTVIVQTDGKTYSVSVERNGVAKEGKNRCIDLNAASSSELQEIEGIGSAFAKEIIAERPFRTIDQLTEIKGIGPGKLKNIKEQGLACVGG</sequence>
<feature type="domain" description="Helix-hairpin-helix DNA-binding motif class 1" evidence="1">
    <location>
        <begin position="311"/>
        <end position="330"/>
    </location>
</feature>
<gene>
    <name evidence="3" type="ORF">B0H99_105159</name>
</gene>
<dbReference type="RefSeq" id="WP_106533161.1">
    <property type="nucleotide sequence ID" value="NZ_PYAT01000005.1"/>
</dbReference>
<protein>
    <submittedName>
        <fullName evidence="3">Beta-lactamase superfamily II metal-dependent hydrolase</fullName>
    </submittedName>
</protein>
<comment type="caution">
    <text evidence="3">The sequence shown here is derived from an EMBL/GenBank/DDBJ whole genome shotgun (WGS) entry which is preliminary data.</text>
</comment>
<dbReference type="GO" id="GO:0003677">
    <property type="term" value="F:DNA binding"/>
    <property type="evidence" value="ECO:0007669"/>
    <property type="project" value="InterPro"/>
</dbReference>
<accession>A0A2P8H2E7</accession>
<dbReference type="SMART" id="SM00278">
    <property type="entry name" value="HhH1"/>
    <property type="match status" value="2"/>
</dbReference>
<keyword evidence="3" id="KW-0378">Hydrolase</keyword>
<dbReference type="SMART" id="SM00849">
    <property type="entry name" value="Lactamase_B"/>
    <property type="match status" value="1"/>
</dbReference>
<feature type="domain" description="Metallo-beta-lactamase" evidence="2">
    <location>
        <begin position="54"/>
        <end position="245"/>
    </location>
</feature>
<dbReference type="EMBL" id="PYAT01000005">
    <property type="protein sequence ID" value="PSL40381.1"/>
    <property type="molecule type" value="Genomic_DNA"/>
</dbReference>